<dbReference type="EMBL" id="FWXN01000002">
    <property type="protein sequence ID" value="SMC39451.1"/>
    <property type="molecule type" value="Genomic_DNA"/>
</dbReference>
<sequence>MLIGELAEAASVSSQTIRFYERKGLLPHAERSTNGYRVYDESTLVRLRFIRVAQGAGLTLSEIRSIIDLRDDGTAPCEHVGGLIDTKLSDVRERVRHLAALQTALETLHERSQQLNPADCTEDHICHVLSTGT</sequence>
<dbReference type="GO" id="GO:0003677">
    <property type="term" value="F:DNA binding"/>
    <property type="evidence" value="ECO:0007669"/>
    <property type="project" value="UniProtKB-KW"/>
</dbReference>
<dbReference type="PANTHER" id="PTHR30204">
    <property type="entry name" value="REDOX-CYCLING DRUG-SENSING TRANSCRIPTIONAL ACTIVATOR SOXR"/>
    <property type="match status" value="1"/>
</dbReference>
<dbReference type="PROSITE" id="PS50937">
    <property type="entry name" value="HTH_MERR_2"/>
    <property type="match status" value="1"/>
</dbReference>
<reference evidence="5 6" key="1">
    <citation type="submission" date="2017-04" db="EMBL/GenBank/DDBJ databases">
        <authorList>
            <person name="Afonso C.L."/>
            <person name="Miller P.J."/>
            <person name="Scott M.A."/>
            <person name="Spackman E."/>
            <person name="Goraichik I."/>
            <person name="Dimitrov K.M."/>
            <person name="Suarez D.L."/>
            <person name="Swayne D.E."/>
        </authorList>
    </citation>
    <scope>NUCLEOTIDE SEQUENCE [LARGE SCALE GENOMIC DNA]</scope>
    <source>
        <strain evidence="5 6">CGMCC 1.12511</strain>
    </source>
</reference>
<dbReference type="SUPFAM" id="SSF46955">
    <property type="entry name" value="Putative DNA-binding domain"/>
    <property type="match status" value="1"/>
</dbReference>
<evidence type="ECO:0000256" key="1">
    <source>
        <dbReference type="ARBA" id="ARBA00023015"/>
    </source>
</evidence>
<dbReference type="OrthoDB" id="9802039at2"/>
<keyword evidence="3" id="KW-0804">Transcription</keyword>
<dbReference type="PANTHER" id="PTHR30204:SF94">
    <property type="entry name" value="HEAVY METAL-DEPENDENT TRANSCRIPTIONAL REGULATOR HI_0293-RELATED"/>
    <property type="match status" value="1"/>
</dbReference>
<gene>
    <name evidence="5" type="ORF">SAMN06296429_102362</name>
</gene>
<evidence type="ECO:0000256" key="2">
    <source>
        <dbReference type="ARBA" id="ARBA00023125"/>
    </source>
</evidence>
<organism evidence="5 6">
    <name type="scientific">Janibacter indicus</name>
    <dbReference type="NCBI Taxonomy" id="857417"/>
    <lineage>
        <taxon>Bacteria</taxon>
        <taxon>Bacillati</taxon>
        <taxon>Actinomycetota</taxon>
        <taxon>Actinomycetes</taxon>
        <taxon>Micrococcales</taxon>
        <taxon>Intrasporangiaceae</taxon>
        <taxon>Janibacter</taxon>
    </lineage>
</organism>
<keyword evidence="2 5" id="KW-0238">DNA-binding</keyword>
<dbReference type="RefSeq" id="WP_084449912.1">
    <property type="nucleotide sequence ID" value="NZ_CBDRLL010000001.1"/>
</dbReference>
<dbReference type="InterPro" id="IPR047057">
    <property type="entry name" value="MerR_fam"/>
</dbReference>
<dbReference type="PRINTS" id="PR00040">
    <property type="entry name" value="HTHMERR"/>
</dbReference>
<name>A0A1W1YUE9_9MICO</name>
<protein>
    <submittedName>
        <fullName evidence="5">DNA-binding transcriptional regulator, MerR family</fullName>
    </submittedName>
</protein>
<dbReference type="CDD" id="cd04770">
    <property type="entry name" value="HTH_HMRTR"/>
    <property type="match status" value="1"/>
</dbReference>
<dbReference type="InterPro" id="IPR009061">
    <property type="entry name" value="DNA-bd_dom_put_sf"/>
</dbReference>
<keyword evidence="1" id="KW-0805">Transcription regulation</keyword>
<dbReference type="GO" id="GO:0003700">
    <property type="term" value="F:DNA-binding transcription factor activity"/>
    <property type="evidence" value="ECO:0007669"/>
    <property type="project" value="InterPro"/>
</dbReference>
<dbReference type="InterPro" id="IPR000551">
    <property type="entry name" value="MerR-type_HTH_dom"/>
</dbReference>
<dbReference type="Gene3D" id="1.10.1660.10">
    <property type="match status" value="1"/>
</dbReference>
<proteinExistence type="predicted"/>
<dbReference type="Proteomes" id="UP000192634">
    <property type="component" value="Unassembled WGS sequence"/>
</dbReference>
<dbReference type="PROSITE" id="PS00552">
    <property type="entry name" value="HTH_MERR_1"/>
    <property type="match status" value="1"/>
</dbReference>
<accession>A0A1W1YUE9</accession>
<evidence type="ECO:0000256" key="3">
    <source>
        <dbReference type="ARBA" id="ARBA00023163"/>
    </source>
</evidence>
<feature type="domain" description="HTH merR-type" evidence="4">
    <location>
        <begin position="1"/>
        <end position="69"/>
    </location>
</feature>
<dbReference type="AlphaFoldDB" id="A0A1W1YUE9"/>
<evidence type="ECO:0000259" key="4">
    <source>
        <dbReference type="PROSITE" id="PS50937"/>
    </source>
</evidence>
<evidence type="ECO:0000313" key="5">
    <source>
        <dbReference type="EMBL" id="SMC39451.1"/>
    </source>
</evidence>
<dbReference type="SMART" id="SM00422">
    <property type="entry name" value="HTH_MERR"/>
    <property type="match status" value="1"/>
</dbReference>
<dbReference type="Pfam" id="PF13411">
    <property type="entry name" value="MerR_1"/>
    <property type="match status" value="1"/>
</dbReference>
<evidence type="ECO:0000313" key="6">
    <source>
        <dbReference type="Proteomes" id="UP000192634"/>
    </source>
</evidence>